<gene>
    <name evidence="3" type="ORF">HHK36_010271</name>
</gene>
<dbReference type="PANTHER" id="PTHR35992">
    <property type="entry name" value="CYTOMATRIX PROTEIN-LIKE PROTEIN"/>
    <property type="match status" value="1"/>
</dbReference>
<proteinExistence type="predicted"/>
<dbReference type="PANTHER" id="PTHR35992:SF1">
    <property type="entry name" value="CYTOMATRIX PROTEIN-LIKE PROTEIN"/>
    <property type="match status" value="1"/>
</dbReference>
<sequence length="369" mass="42109">MAAGKGSQDSSDRRQWHKIFNAIVHMLKTQQIQLESLVKERSILEDRIKIQHDRWVSDVLLLEDQISLAEMGILLEAAKTDLVVGLKQREAVLYKLKLERADSELDDFKLCFDYLTHKCSGQKDKSQEKIKENEKGKKGGGDDERKSVGSTKEEEQRSKILEGEVRKLKRAYEKLTSKNSSEVSALLSERNFVWNQFKKIESDYTSLLKSKHVKVDQANEKVEELLAGMERLQSSNTEKDDTILKLKTNLAKLEEDTNNSNKEISRLSRELELLRKSRSSSVTPVLNRCTTKPSTCSLGSKKDGRDRSRPIVKKELAGSQVSDPVKDTEKIELGFGTRVSPRFRSGSEWWLQSSGMPSYQCDDELHIMD</sequence>
<protein>
    <submittedName>
        <fullName evidence="3">Uncharacterized protein</fullName>
    </submittedName>
</protein>
<dbReference type="EMBL" id="JABCRI010000006">
    <property type="protein sequence ID" value="KAF8405367.1"/>
    <property type="molecule type" value="Genomic_DNA"/>
</dbReference>
<keyword evidence="4" id="KW-1185">Reference proteome</keyword>
<organism evidence="3 4">
    <name type="scientific">Tetracentron sinense</name>
    <name type="common">Spur-leaf</name>
    <dbReference type="NCBI Taxonomy" id="13715"/>
    <lineage>
        <taxon>Eukaryota</taxon>
        <taxon>Viridiplantae</taxon>
        <taxon>Streptophyta</taxon>
        <taxon>Embryophyta</taxon>
        <taxon>Tracheophyta</taxon>
        <taxon>Spermatophyta</taxon>
        <taxon>Magnoliopsida</taxon>
        <taxon>Trochodendrales</taxon>
        <taxon>Trochodendraceae</taxon>
        <taxon>Tetracentron</taxon>
    </lineage>
</organism>
<dbReference type="OMA" id="KMQHERW"/>
<evidence type="ECO:0000313" key="4">
    <source>
        <dbReference type="Proteomes" id="UP000655225"/>
    </source>
</evidence>
<feature type="coiled-coil region" evidence="1">
    <location>
        <begin position="215"/>
        <end position="277"/>
    </location>
</feature>
<comment type="caution">
    <text evidence="3">The sequence shown here is derived from an EMBL/GenBank/DDBJ whole genome shotgun (WGS) entry which is preliminary data.</text>
</comment>
<name>A0A834ZN46_TETSI</name>
<accession>A0A834ZN46</accession>
<evidence type="ECO:0000256" key="1">
    <source>
        <dbReference type="SAM" id="Coils"/>
    </source>
</evidence>
<dbReference type="OrthoDB" id="1921280at2759"/>
<keyword evidence="1" id="KW-0175">Coiled coil</keyword>
<reference evidence="3 4" key="1">
    <citation type="submission" date="2020-04" db="EMBL/GenBank/DDBJ databases">
        <title>Plant Genome Project.</title>
        <authorList>
            <person name="Zhang R.-G."/>
        </authorList>
    </citation>
    <scope>NUCLEOTIDE SEQUENCE [LARGE SCALE GENOMIC DNA]</scope>
    <source>
        <strain evidence="3">YNK0</strain>
        <tissue evidence="3">Leaf</tissue>
    </source>
</reference>
<dbReference type="Proteomes" id="UP000655225">
    <property type="component" value="Unassembled WGS sequence"/>
</dbReference>
<feature type="region of interest" description="Disordered" evidence="2">
    <location>
        <begin position="123"/>
        <end position="159"/>
    </location>
</feature>
<evidence type="ECO:0000313" key="3">
    <source>
        <dbReference type="EMBL" id="KAF8405367.1"/>
    </source>
</evidence>
<dbReference type="AlphaFoldDB" id="A0A834ZN46"/>
<evidence type="ECO:0000256" key="2">
    <source>
        <dbReference type="SAM" id="MobiDB-lite"/>
    </source>
</evidence>